<evidence type="ECO:0000259" key="2">
    <source>
        <dbReference type="Pfam" id="PF02563"/>
    </source>
</evidence>
<organism evidence="4 5">
    <name type="scientific">Allohahella marinimesophila</name>
    <dbReference type="NCBI Taxonomy" id="1054972"/>
    <lineage>
        <taxon>Bacteria</taxon>
        <taxon>Pseudomonadati</taxon>
        <taxon>Pseudomonadota</taxon>
        <taxon>Gammaproteobacteria</taxon>
        <taxon>Oceanospirillales</taxon>
        <taxon>Hahellaceae</taxon>
        <taxon>Allohahella</taxon>
    </lineage>
</organism>
<dbReference type="Pfam" id="PF10531">
    <property type="entry name" value="SLBB"/>
    <property type="match status" value="1"/>
</dbReference>
<dbReference type="InterPro" id="IPR049712">
    <property type="entry name" value="Poly_export"/>
</dbReference>
<dbReference type="InterPro" id="IPR019554">
    <property type="entry name" value="Soluble_ligand-bd"/>
</dbReference>
<feature type="domain" description="Polysaccharide export protein N-terminal" evidence="2">
    <location>
        <begin position="56"/>
        <end position="128"/>
    </location>
</feature>
<keyword evidence="5" id="KW-1185">Reference proteome</keyword>
<dbReference type="EMBL" id="BAABBO010000022">
    <property type="protein sequence ID" value="GAA3978299.1"/>
    <property type="molecule type" value="Genomic_DNA"/>
</dbReference>
<dbReference type="Pfam" id="PF02563">
    <property type="entry name" value="Poly_export"/>
    <property type="match status" value="1"/>
</dbReference>
<dbReference type="PANTHER" id="PTHR33619:SF3">
    <property type="entry name" value="POLYSACCHARIDE EXPORT PROTEIN GFCE-RELATED"/>
    <property type="match status" value="1"/>
</dbReference>
<protein>
    <recommendedName>
        <fullName evidence="6">Polysaccharide export outer membrane protein</fullName>
    </recommendedName>
</protein>
<feature type="domain" description="Soluble ligand binding" evidence="3">
    <location>
        <begin position="139"/>
        <end position="189"/>
    </location>
</feature>
<gene>
    <name evidence="4" type="ORF">GCM10022278_38700</name>
</gene>
<accession>A0ABP7Q8P5</accession>
<dbReference type="PROSITE" id="PS51257">
    <property type="entry name" value="PROKAR_LIPOPROTEIN"/>
    <property type="match status" value="1"/>
</dbReference>
<proteinExistence type="predicted"/>
<keyword evidence="1" id="KW-0732">Signal</keyword>
<evidence type="ECO:0000313" key="5">
    <source>
        <dbReference type="Proteomes" id="UP001501337"/>
    </source>
</evidence>
<reference evidence="5" key="1">
    <citation type="journal article" date="2019" name="Int. J. Syst. Evol. Microbiol.">
        <title>The Global Catalogue of Microorganisms (GCM) 10K type strain sequencing project: providing services to taxonomists for standard genome sequencing and annotation.</title>
        <authorList>
            <consortium name="The Broad Institute Genomics Platform"/>
            <consortium name="The Broad Institute Genome Sequencing Center for Infectious Disease"/>
            <person name="Wu L."/>
            <person name="Ma J."/>
        </authorList>
    </citation>
    <scope>NUCLEOTIDE SEQUENCE [LARGE SCALE GENOMIC DNA]</scope>
    <source>
        <strain evidence="5">JCM 17555</strain>
    </source>
</reference>
<evidence type="ECO:0000313" key="4">
    <source>
        <dbReference type="EMBL" id="GAA3978299.1"/>
    </source>
</evidence>
<dbReference type="RefSeq" id="WP_344809513.1">
    <property type="nucleotide sequence ID" value="NZ_BAABBO010000022.1"/>
</dbReference>
<name>A0ABP7Q8P5_9GAMM</name>
<dbReference type="InterPro" id="IPR003715">
    <property type="entry name" value="Poly_export_N"/>
</dbReference>
<comment type="caution">
    <text evidence="4">The sequence shown here is derived from an EMBL/GenBank/DDBJ whole genome shotgun (WGS) entry which is preliminary data.</text>
</comment>
<evidence type="ECO:0008006" key="6">
    <source>
        <dbReference type="Google" id="ProtNLM"/>
    </source>
</evidence>
<dbReference type="PANTHER" id="PTHR33619">
    <property type="entry name" value="POLYSACCHARIDE EXPORT PROTEIN GFCE-RELATED"/>
    <property type="match status" value="1"/>
</dbReference>
<dbReference type="NCBIfam" id="TIGR03027">
    <property type="entry name" value="pepcterm_export"/>
    <property type="match status" value="1"/>
</dbReference>
<dbReference type="Proteomes" id="UP001501337">
    <property type="component" value="Unassembled WGS sequence"/>
</dbReference>
<evidence type="ECO:0000259" key="3">
    <source>
        <dbReference type="Pfam" id="PF10531"/>
    </source>
</evidence>
<evidence type="ECO:0000256" key="1">
    <source>
        <dbReference type="ARBA" id="ARBA00022729"/>
    </source>
</evidence>
<sequence>MSKLPGKLLRSMQWLRRATALVLVVSVTAVLGACETVSYSDSDLIDAALKAKPQSLETYVLGPGDAVSVSVWRNPDLSTETTIRPDGKLSSPLVGDLLAAGLSPEQLATAIEDRLSVYLKEPKVSVIVRNSNSYEFTNRVRITGAVNNPQSIPYKEGVTILDLVLSAGGMTDFAKGGSAILYRQFQQQTVVIPVDLEAIMNGGDIRANYRLLPGDVITVPEKIL</sequence>
<dbReference type="Gene3D" id="3.10.560.10">
    <property type="entry name" value="Outer membrane lipoprotein wza domain like"/>
    <property type="match status" value="1"/>
</dbReference>
<dbReference type="InterPro" id="IPR017477">
    <property type="entry name" value="PEP-CTERM_polysacc_export"/>
</dbReference>